<evidence type="ECO:0000313" key="2">
    <source>
        <dbReference type="EMBL" id="OCK84276.1"/>
    </source>
</evidence>
<feature type="domain" description="Hemerythrin-like" evidence="1">
    <location>
        <begin position="39"/>
        <end position="156"/>
    </location>
</feature>
<gene>
    <name evidence="2" type="ORF">K432DRAFT_432364</name>
</gene>
<organism evidence="2 3">
    <name type="scientific">Lepidopterella palustris CBS 459.81</name>
    <dbReference type="NCBI Taxonomy" id="1314670"/>
    <lineage>
        <taxon>Eukaryota</taxon>
        <taxon>Fungi</taxon>
        <taxon>Dikarya</taxon>
        <taxon>Ascomycota</taxon>
        <taxon>Pezizomycotina</taxon>
        <taxon>Dothideomycetes</taxon>
        <taxon>Pleosporomycetidae</taxon>
        <taxon>Mytilinidiales</taxon>
        <taxon>Argynnaceae</taxon>
        <taxon>Lepidopterella</taxon>
    </lineage>
</organism>
<dbReference type="Pfam" id="PF01814">
    <property type="entry name" value="Hemerythrin"/>
    <property type="match status" value="1"/>
</dbReference>
<name>A0A8E2EHY4_9PEZI</name>
<evidence type="ECO:0000313" key="3">
    <source>
        <dbReference type="Proteomes" id="UP000250266"/>
    </source>
</evidence>
<dbReference type="PANTHER" id="PTHR38048:SF2">
    <property type="entry name" value="HEMERYTHRIN-LIKE DOMAIN-CONTAINING PROTEIN"/>
    <property type="match status" value="1"/>
</dbReference>
<dbReference type="OrthoDB" id="58416at2759"/>
<dbReference type="PANTHER" id="PTHR38048">
    <property type="entry name" value="EXPRESSED PROTEIN"/>
    <property type="match status" value="1"/>
</dbReference>
<dbReference type="InterPro" id="IPR053206">
    <property type="entry name" value="Dimeric_xanthone_biosynth"/>
</dbReference>
<dbReference type="AlphaFoldDB" id="A0A8E2EHY4"/>
<protein>
    <recommendedName>
        <fullName evidence="1">Hemerythrin-like domain-containing protein</fullName>
    </recommendedName>
</protein>
<dbReference type="CDD" id="cd12108">
    <property type="entry name" value="Hr-like"/>
    <property type="match status" value="1"/>
</dbReference>
<keyword evidence="3" id="KW-1185">Reference proteome</keyword>
<dbReference type="Gene3D" id="1.20.120.520">
    <property type="entry name" value="nmb1532 protein domain like"/>
    <property type="match status" value="1"/>
</dbReference>
<dbReference type="Proteomes" id="UP000250266">
    <property type="component" value="Unassembled WGS sequence"/>
</dbReference>
<dbReference type="InterPro" id="IPR012312">
    <property type="entry name" value="Hemerythrin-like"/>
</dbReference>
<sequence length="256" mass="28825">MTSKKLSWEQGPMKLMATPQFISGSTDQYTVCATEMALVHNAISRAFNGIYQQALFVQPYEYSSFVAYCLACFKGLEAHHKGEEDHLFPEIEKATGKKGLMEVNVAQHEAFHSGLHKWGEYVSSLNSGDPSKYSGQEMIAIMDEFLEPLSQHLNDEIPTLIALAEYGDKLDLKGIMDKEAEQVLAHMSKTTQIPVVLLNHDVTFEGGMHNFPPIPGPVRWVLMRVCTMFHSDWWRFATCDTAGKPKPLYRFATVCD</sequence>
<evidence type="ECO:0000259" key="1">
    <source>
        <dbReference type="Pfam" id="PF01814"/>
    </source>
</evidence>
<reference evidence="2 3" key="1">
    <citation type="journal article" date="2016" name="Nat. Commun.">
        <title>Ectomycorrhizal ecology is imprinted in the genome of the dominant symbiotic fungus Cenococcum geophilum.</title>
        <authorList>
            <consortium name="DOE Joint Genome Institute"/>
            <person name="Peter M."/>
            <person name="Kohler A."/>
            <person name="Ohm R.A."/>
            <person name="Kuo A."/>
            <person name="Krutzmann J."/>
            <person name="Morin E."/>
            <person name="Arend M."/>
            <person name="Barry K.W."/>
            <person name="Binder M."/>
            <person name="Choi C."/>
            <person name="Clum A."/>
            <person name="Copeland A."/>
            <person name="Grisel N."/>
            <person name="Haridas S."/>
            <person name="Kipfer T."/>
            <person name="LaButti K."/>
            <person name="Lindquist E."/>
            <person name="Lipzen A."/>
            <person name="Maire R."/>
            <person name="Meier B."/>
            <person name="Mihaltcheva S."/>
            <person name="Molinier V."/>
            <person name="Murat C."/>
            <person name="Poggeler S."/>
            <person name="Quandt C.A."/>
            <person name="Sperisen C."/>
            <person name="Tritt A."/>
            <person name="Tisserant E."/>
            <person name="Crous P.W."/>
            <person name="Henrissat B."/>
            <person name="Nehls U."/>
            <person name="Egli S."/>
            <person name="Spatafora J.W."/>
            <person name="Grigoriev I.V."/>
            <person name="Martin F.M."/>
        </authorList>
    </citation>
    <scope>NUCLEOTIDE SEQUENCE [LARGE SCALE GENOMIC DNA]</scope>
    <source>
        <strain evidence="2 3">CBS 459.81</strain>
    </source>
</reference>
<dbReference type="EMBL" id="KV744841">
    <property type="protein sequence ID" value="OCK84276.1"/>
    <property type="molecule type" value="Genomic_DNA"/>
</dbReference>
<proteinExistence type="predicted"/>
<accession>A0A8E2EHY4</accession>